<dbReference type="Gene3D" id="1.10.490.50">
    <property type="entry name" value="Antibiotic binding domain of TipA-like multidrug resistance regulators"/>
    <property type="match status" value="1"/>
</dbReference>
<dbReference type="InterPro" id="IPR000551">
    <property type="entry name" value="MerR-type_HTH_dom"/>
</dbReference>
<dbReference type="SMART" id="SM00422">
    <property type="entry name" value="HTH_MERR"/>
    <property type="match status" value="1"/>
</dbReference>
<dbReference type="Gene3D" id="1.10.1660.10">
    <property type="match status" value="1"/>
</dbReference>
<dbReference type="InterPro" id="IPR012925">
    <property type="entry name" value="TipAS_dom"/>
</dbReference>
<protein>
    <recommendedName>
        <fullName evidence="5">HTH merR-type domain-containing protein</fullName>
    </recommendedName>
</protein>
<dbReference type="Pfam" id="PF13411">
    <property type="entry name" value="MerR_1"/>
    <property type="match status" value="1"/>
</dbReference>
<dbReference type="STRING" id="1797994.A2227_06740"/>
<dbReference type="EMBL" id="MFGB01000002">
    <property type="protein sequence ID" value="OGF28167.1"/>
    <property type="molecule type" value="Genomic_DNA"/>
</dbReference>
<evidence type="ECO:0000313" key="6">
    <source>
        <dbReference type="EMBL" id="OGF28167.1"/>
    </source>
</evidence>
<dbReference type="SUPFAM" id="SSF89082">
    <property type="entry name" value="Antibiotic binding domain of TipA-like multidrug resistance regulators"/>
    <property type="match status" value="1"/>
</dbReference>
<reference evidence="6 7" key="1">
    <citation type="journal article" date="2016" name="Nat. Commun.">
        <title>Thousands of microbial genomes shed light on interconnected biogeochemical processes in an aquifer system.</title>
        <authorList>
            <person name="Anantharaman K."/>
            <person name="Brown C.T."/>
            <person name="Hug L.A."/>
            <person name="Sharon I."/>
            <person name="Castelle C.J."/>
            <person name="Probst A.J."/>
            <person name="Thomas B.C."/>
            <person name="Singh A."/>
            <person name="Wilkins M.J."/>
            <person name="Karaoz U."/>
            <person name="Brodie E.L."/>
            <person name="Williams K.H."/>
            <person name="Hubbard S.S."/>
            <person name="Banfield J.F."/>
        </authorList>
    </citation>
    <scope>NUCLEOTIDE SEQUENCE [LARGE SCALE GENOMIC DNA]</scope>
</reference>
<dbReference type="InterPro" id="IPR009061">
    <property type="entry name" value="DNA-bd_dom_put_sf"/>
</dbReference>
<feature type="domain" description="HTH merR-type" evidence="5">
    <location>
        <begin position="1"/>
        <end position="71"/>
    </location>
</feature>
<dbReference type="AlphaFoldDB" id="A0A1F5SN77"/>
<organism evidence="6 7">
    <name type="scientific">Candidatus Falkowbacteria bacterium RIFOXYA2_FULL_47_19</name>
    <dbReference type="NCBI Taxonomy" id="1797994"/>
    <lineage>
        <taxon>Bacteria</taxon>
        <taxon>Candidatus Falkowiibacteriota</taxon>
    </lineage>
</organism>
<sequence>MPYKINELAKLAGVSVRTLHYYDEIGLLKPSGLMTNGYRYYGKPELMKLQQILFYRELDFPLEKIKEILEDSGFSMKKALNEHKRLIKLKRERLDQLIVTINKTIKHMNKQKKLKDEELYDPFRDKDQKKYQAEAKLRWGNTDAYKESMAKVKKMTKAEMEKMKEDGRIFTRKLADSMDKGIGDKEVQALIAEHYKGIQFFYDCPLEMYRNLGRMYVNDRRFTAYYDKFRPGLAVFMRDAIDVFCDGHK</sequence>
<dbReference type="GO" id="GO:0003700">
    <property type="term" value="F:DNA-binding transcription factor activity"/>
    <property type="evidence" value="ECO:0007669"/>
    <property type="project" value="InterPro"/>
</dbReference>
<dbReference type="Proteomes" id="UP000178367">
    <property type="component" value="Unassembled WGS sequence"/>
</dbReference>
<evidence type="ECO:0000256" key="4">
    <source>
        <dbReference type="ARBA" id="ARBA00023163"/>
    </source>
</evidence>
<keyword evidence="1" id="KW-0805">Transcription regulation</keyword>
<keyword evidence="3" id="KW-0010">Activator</keyword>
<accession>A0A1F5SN77</accession>
<dbReference type="PRINTS" id="PR00040">
    <property type="entry name" value="HTHMERR"/>
</dbReference>
<dbReference type="SUPFAM" id="SSF46955">
    <property type="entry name" value="Putative DNA-binding domain"/>
    <property type="match status" value="1"/>
</dbReference>
<dbReference type="PROSITE" id="PS50937">
    <property type="entry name" value="HTH_MERR_2"/>
    <property type="match status" value="1"/>
</dbReference>
<evidence type="ECO:0000256" key="3">
    <source>
        <dbReference type="ARBA" id="ARBA00023159"/>
    </source>
</evidence>
<dbReference type="InterPro" id="IPR036244">
    <property type="entry name" value="TipA-like_antibiotic-bd"/>
</dbReference>
<proteinExistence type="predicted"/>
<gene>
    <name evidence="6" type="ORF">A2227_06740</name>
</gene>
<evidence type="ECO:0000256" key="1">
    <source>
        <dbReference type="ARBA" id="ARBA00023015"/>
    </source>
</evidence>
<comment type="caution">
    <text evidence="6">The sequence shown here is derived from an EMBL/GenBank/DDBJ whole genome shotgun (WGS) entry which is preliminary data.</text>
</comment>
<dbReference type="PANTHER" id="PTHR30204">
    <property type="entry name" value="REDOX-CYCLING DRUG-SENSING TRANSCRIPTIONAL ACTIVATOR SOXR"/>
    <property type="match status" value="1"/>
</dbReference>
<evidence type="ECO:0000259" key="5">
    <source>
        <dbReference type="PROSITE" id="PS50937"/>
    </source>
</evidence>
<dbReference type="CDD" id="cd01106">
    <property type="entry name" value="HTH_TipAL-Mta"/>
    <property type="match status" value="1"/>
</dbReference>
<name>A0A1F5SN77_9BACT</name>
<dbReference type="InterPro" id="IPR047057">
    <property type="entry name" value="MerR_fam"/>
</dbReference>
<evidence type="ECO:0000256" key="2">
    <source>
        <dbReference type="ARBA" id="ARBA00023125"/>
    </source>
</evidence>
<dbReference type="GO" id="GO:0003677">
    <property type="term" value="F:DNA binding"/>
    <property type="evidence" value="ECO:0007669"/>
    <property type="project" value="UniProtKB-KW"/>
</dbReference>
<keyword evidence="4" id="KW-0804">Transcription</keyword>
<dbReference type="Pfam" id="PF07739">
    <property type="entry name" value="TipAS"/>
    <property type="match status" value="1"/>
</dbReference>
<evidence type="ECO:0000313" key="7">
    <source>
        <dbReference type="Proteomes" id="UP000178367"/>
    </source>
</evidence>
<keyword evidence="2" id="KW-0238">DNA-binding</keyword>
<dbReference type="PANTHER" id="PTHR30204:SF90">
    <property type="entry name" value="HTH-TYPE TRANSCRIPTIONAL ACTIVATOR MTA"/>
    <property type="match status" value="1"/>
</dbReference>